<dbReference type="PANTHER" id="PTHR43640">
    <property type="entry name" value="OS07G0260300 PROTEIN"/>
    <property type="match status" value="1"/>
</dbReference>
<dbReference type="InterPro" id="IPR036249">
    <property type="entry name" value="Thioredoxin-like_sf"/>
</dbReference>
<dbReference type="GO" id="GO:0016491">
    <property type="term" value="F:oxidoreductase activity"/>
    <property type="evidence" value="ECO:0007669"/>
    <property type="project" value="InterPro"/>
</dbReference>
<evidence type="ECO:0000259" key="1">
    <source>
        <dbReference type="PROSITE" id="PS51352"/>
    </source>
</evidence>
<dbReference type="Pfam" id="PF00578">
    <property type="entry name" value="AhpC-TSA"/>
    <property type="match status" value="1"/>
</dbReference>
<evidence type="ECO:0000313" key="3">
    <source>
        <dbReference type="Proteomes" id="UP001289135"/>
    </source>
</evidence>
<dbReference type="EMBL" id="JARGYU010000002">
    <property type="protein sequence ID" value="MDZ5761432.1"/>
    <property type="molecule type" value="Genomic_DNA"/>
</dbReference>
<dbReference type="Gene3D" id="3.40.30.10">
    <property type="entry name" value="Glutaredoxin"/>
    <property type="match status" value="1"/>
</dbReference>
<dbReference type="PROSITE" id="PS51352">
    <property type="entry name" value="THIOREDOXIN_2"/>
    <property type="match status" value="1"/>
</dbReference>
<gene>
    <name evidence="2" type="ORF">Lyticum_00610</name>
</gene>
<organism evidence="2 3">
    <name type="scientific">Lyticum sinuosum</name>
    <dbReference type="NCBI Taxonomy" id="1332059"/>
    <lineage>
        <taxon>Bacteria</taxon>
        <taxon>Pseudomonadati</taxon>
        <taxon>Pseudomonadota</taxon>
        <taxon>Alphaproteobacteria</taxon>
        <taxon>Rickettsiales</taxon>
        <taxon>Lyticum</taxon>
    </lineage>
</organism>
<proteinExistence type="predicted"/>
<dbReference type="RefSeq" id="WP_322498857.1">
    <property type="nucleotide sequence ID" value="NZ_JARGYU010000002.1"/>
</dbReference>
<sequence length="184" mass="20749">MPPLSSLPAEIGFYAEDFRLLSINNTYFSLDDIRGSNGFVIAFICNHCPYVKAIAKRISSEAEALARINIGFVAINSNDYESYPEDSFDNMKIFAKDNNFSFPYLIDSTQSIAEVYQAVCTPDFFGFNSKGLLMYRGRLDDGGKNGEVKKRDLYEAMKMVSNNNIVNFDIYPSIGCSIKWKKNS</sequence>
<dbReference type="InterPro" id="IPR013766">
    <property type="entry name" value="Thioredoxin_domain"/>
</dbReference>
<dbReference type="SUPFAM" id="SSF52833">
    <property type="entry name" value="Thioredoxin-like"/>
    <property type="match status" value="1"/>
</dbReference>
<feature type="domain" description="Thioredoxin" evidence="1">
    <location>
        <begin position="9"/>
        <end position="158"/>
    </location>
</feature>
<dbReference type="CDD" id="cd02969">
    <property type="entry name" value="PRX_like1"/>
    <property type="match status" value="1"/>
</dbReference>
<evidence type="ECO:0000313" key="2">
    <source>
        <dbReference type="EMBL" id="MDZ5761432.1"/>
    </source>
</evidence>
<dbReference type="InterPro" id="IPR000866">
    <property type="entry name" value="AhpC/TSA"/>
</dbReference>
<name>A0AAE5AH08_9RICK</name>
<keyword evidence="3" id="KW-1185">Reference proteome</keyword>
<dbReference type="PANTHER" id="PTHR43640:SF1">
    <property type="entry name" value="THIOREDOXIN-DEPENDENT PEROXIREDOXIN"/>
    <property type="match status" value="1"/>
</dbReference>
<accession>A0AAE5AH08</accession>
<reference evidence="2" key="1">
    <citation type="submission" date="2023-02" db="EMBL/GenBank/DDBJ databases">
        <title>Host association and intracellularity evolved multiple times independently in the Rickettsiales.</title>
        <authorList>
            <person name="Castelli M."/>
            <person name="Nardi T."/>
            <person name="Gammuto L."/>
            <person name="Bellinzona G."/>
            <person name="Sabaneyeva E."/>
            <person name="Potekhin A."/>
            <person name="Serra V."/>
            <person name="Petroni G."/>
            <person name="Sassera D."/>
        </authorList>
    </citation>
    <scope>NUCLEOTIDE SEQUENCE</scope>
    <source>
        <strain evidence="2">USBL-36I1</strain>
    </source>
</reference>
<comment type="caution">
    <text evidence="2">The sequence shown here is derived from an EMBL/GenBank/DDBJ whole genome shotgun (WGS) entry which is preliminary data.</text>
</comment>
<dbReference type="InterPro" id="IPR047262">
    <property type="entry name" value="PRX-like1"/>
</dbReference>
<dbReference type="AlphaFoldDB" id="A0AAE5AH08"/>
<dbReference type="Proteomes" id="UP001289135">
    <property type="component" value="Unassembled WGS sequence"/>
</dbReference>
<dbReference type="GO" id="GO:0016209">
    <property type="term" value="F:antioxidant activity"/>
    <property type="evidence" value="ECO:0007669"/>
    <property type="project" value="InterPro"/>
</dbReference>
<protein>
    <submittedName>
        <fullName evidence="2">Thioredoxin family protein</fullName>
    </submittedName>
</protein>